<protein>
    <submittedName>
        <fullName evidence="2">Uncharacterized protein</fullName>
    </submittedName>
</protein>
<accession>A0AA35VH02</accession>
<keyword evidence="3" id="KW-1185">Reference proteome</keyword>
<evidence type="ECO:0000313" key="3">
    <source>
        <dbReference type="Proteomes" id="UP001160390"/>
    </source>
</evidence>
<keyword evidence="1" id="KW-0732">Signal</keyword>
<dbReference type="Proteomes" id="UP001160390">
    <property type="component" value="Unassembled WGS sequence"/>
</dbReference>
<evidence type="ECO:0000256" key="1">
    <source>
        <dbReference type="SAM" id="SignalP"/>
    </source>
</evidence>
<reference evidence="2" key="1">
    <citation type="submission" date="2023-01" db="EMBL/GenBank/DDBJ databases">
        <authorList>
            <person name="Piombo E."/>
        </authorList>
    </citation>
    <scope>NUCLEOTIDE SEQUENCE</scope>
</reference>
<dbReference type="EMBL" id="CABFNP030001299">
    <property type="protein sequence ID" value="CAI6098833.1"/>
    <property type="molecule type" value="Genomic_DNA"/>
</dbReference>
<name>A0AA35VH02_9HYPO</name>
<feature type="chain" id="PRO_5041313081" evidence="1">
    <location>
        <begin position="24"/>
        <end position="87"/>
    </location>
</feature>
<comment type="caution">
    <text evidence="2">The sequence shown here is derived from an EMBL/GenBank/DDBJ whole genome shotgun (WGS) entry which is preliminary data.</text>
</comment>
<dbReference type="AlphaFoldDB" id="A0AA35VH02"/>
<sequence length="87" mass="9598">MKFVTLPIITLTLALGPSAQTAGQISRCKNYAARSYTLEVMNYMCTMIAMPRSMRLYLGGRPERHNGGGGGQDTEFFGVKPVIKNRL</sequence>
<feature type="signal peptide" evidence="1">
    <location>
        <begin position="1"/>
        <end position="23"/>
    </location>
</feature>
<organism evidence="2 3">
    <name type="scientific">Clonostachys chloroleuca</name>
    <dbReference type="NCBI Taxonomy" id="1926264"/>
    <lineage>
        <taxon>Eukaryota</taxon>
        <taxon>Fungi</taxon>
        <taxon>Dikarya</taxon>
        <taxon>Ascomycota</taxon>
        <taxon>Pezizomycotina</taxon>
        <taxon>Sordariomycetes</taxon>
        <taxon>Hypocreomycetidae</taxon>
        <taxon>Hypocreales</taxon>
        <taxon>Bionectriaceae</taxon>
        <taxon>Clonostachys</taxon>
    </lineage>
</organism>
<proteinExistence type="predicted"/>
<evidence type="ECO:0000313" key="2">
    <source>
        <dbReference type="EMBL" id="CAI6098833.1"/>
    </source>
</evidence>
<gene>
    <name evidence="2" type="ORF">CCHLO57077_00002852</name>
</gene>